<dbReference type="AlphaFoldDB" id="A0A428SZ18"/>
<feature type="region of interest" description="Disordered" evidence="1">
    <location>
        <begin position="31"/>
        <end position="55"/>
    </location>
</feature>
<feature type="compositionally biased region" description="Polar residues" evidence="1">
    <location>
        <begin position="39"/>
        <end position="55"/>
    </location>
</feature>
<accession>A0A428SZ18</accession>
<sequence length="150" mass="17396">MTRPDQFPMGMLKADHWEFFRLSQRRFRRRATELRPTQPARSPTRSQSYPPSPISFSHSTPGTWTWGLAFCSAHTRTRTVLAWYLLPTCFPPTTYYFLGLSLYVHRDLIFRARQNQLASKSSLQRGNTRTLDPASHTVASEPLETVDYLT</sequence>
<dbReference type="Proteomes" id="UP000288429">
    <property type="component" value="Unassembled WGS sequence"/>
</dbReference>
<name>A0A428SZ18_9HYPO</name>
<protein>
    <submittedName>
        <fullName evidence="2">Uncharacterized protein</fullName>
    </submittedName>
</protein>
<evidence type="ECO:0000313" key="3">
    <source>
        <dbReference type="Proteomes" id="UP000288429"/>
    </source>
</evidence>
<reference evidence="2 3" key="1">
    <citation type="submission" date="2017-06" db="EMBL/GenBank/DDBJ databases">
        <title>Cmopartive genomic analysis of Ambrosia Fusariam Clade fungi.</title>
        <authorList>
            <person name="Stajich J.E."/>
            <person name="Carrillo J."/>
            <person name="Kijimoto T."/>
            <person name="Eskalen A."/>
            <person name="O'Donnell K."/>
            <person name="Kasson M."/>
        </authorList>
    </citation>
    <scope>NUCLEOTIDE SEQUENCE [LARGE SCALE GENOMIC DNA]</scope>
    <source>
        <strain evidence="2 3">NRRL 20438</strain>
    </source>
</reference>
<keyword evidence="3" id="KW-1185">Reference proteome</keyword>
<organism evidence="2 3">
    <name type="scientific">Fusarium ambrosium</name>
    <dbReference type="NCBI Taxonomy" id="131363"/>
    <lineage>
        <taxon>Eukaryota</taxon>
        <taxon>Fungi</taxon>
        <taxon>Dikarya</taxon>
        <taxon>Ascomycota</taxon>
        <taxon>Pezizomycotina</taxon>
        <taxon>Sordariomycetes</taxon>
        <taxon>Hypocreomycetidae</taxon>
        <taxon>Hypocreales</taxon>
        <taxon>Nectriaceae</taxon>
        <taxon>Fusarium</taxon>
        <taxon>Fusarium solani species complex</taxon>
    </lineage>
</organism>
<comment type="caution">
    <text evidence="2">The sequence shown here is derived from an EMBL/GenBank/DDBJ whole genome shotgun (WGS) entry which is preliminary data.</text>
</comment>
<evidence type="ECO:0000256" key="1">
    <source>
        <dbReference type="SAM" id="MobiDB-lite"/>
    </source>
</evidence>
<proteinExistence type="predicted"/>
<evidence type="ECO:0000313" key="2">
    <source>
        <dbReference type="EMBL" id="RSL95042.1"/>
    </source>
</evidence>
<gene>
    <name evidence="2" type="ORF">CDV31_014056</name>
</gene>
<dbReference type="EMBL" id="NIZV01000307">
    <property type="protein sequence ID" value="RSL95042.1"/>
    <property type="molecule type" value="Genomic_DNA"/>
</dbReference>